<protein>
    <submittedName>
        <fullName evidence="1">Uncharacterized protein</fullName>
    </submittedName>
</protein>
<evidence type="ECO:0000313" key="1">
    <source>
        <dbReference type="EMBL" id="MCD5310877.1"/>
    </source>
</evidence>
<organism evidence="1 2">
    <name type="scientific">Kineosporia babensis</name>
    <dbReference type="NCBI Taxonomy" id="499548"/>
    <lineage>
        <taxon>Bacteria</taxon>
        <taxon>Bacillati</taxon>
        <taxon>Actinomycetota</taxon>
        <taxon>Actinomycetes</taxon>
        <taxon>Kineosporiales</taxon>
        <taxon>Kineosporiaceae</taxon>
        <taxon>Kineosporia</taxon>
    </lineage>
</organism>
<keyword evidence="2" id="KW-1185">Reference proteome</keyword>
<dbReference type="Proteomes" id="UP001138997">
    <property type="component" value="Unassembled WGS sequence"/>
</dbReference>
<dbReference type="EMBL" id="JAJOMB010000003">
    <property type="protein sequence ID" value="MCD5310877.1"/>
    <property type="molecule type" value="Genomic_DNA"/>
</dbReference>
<accession>A0A9X1N987</accession>
<name>A0A9X1N987_9ACTN</name>
<dbReference type="RefSeq" id="WP_231440053.1">
    <property type="nucleotide sequence ID" value="NZ_JAJOMB010000003.1"/>
</dbReference>
<comment type="caution">
    <text evidence="1">The sequence shown here is derived from an EMBL/GenBank/DDBJ whole genome shotgun (WGS) entry which is preliminary data.</text>
</comment>
<dbReference type="AlphaFoldDB" id="A0A9X1N987"/>
<proteinExistence type="predicted"/>
<reference evidence="1" key="1">
    <citation type="submission" date="2021-11" db="EMBL/GenBank/DDBJ databases">
        <title>Streptomyces corallinus and Kineosporia corallina sp. nov., two new coral-derived marine actinobacteria.</title>
        <authorList>
            <person name="Buangrab K."/>
            <person name="Sutthacheep M."/>
            <person name="Yeemin T."/>
            <person name="Harunari E."/>
            <person name="Igarashi Y."/>
            <person name="Sripreechasak P."/>
            <person name="Kanchanasin P."/>
            <person name="Tanasupawat S."/>
            <person name="Phongsopitanun W."/>
        </authorList>
    </citation>
    <scope>NUCLEOTIDE SEQUENCE</scope>
    <source>
        <strain evidence="1">JCM 31032</strain>
    </source>
</reference>
<sequence length="71" mass="7830">MAFDMKLTMKSDDTNGVTLGELAEFVRRAQAAGASEHERITVNAFTDVSAYDDVRPEHHYSLLVASISIND</sequence>
<gene>
    <name evidence="1" type="ORF">LR394_08220</name>
</gene>
<evidence type="ECO:0000313" key="2">
    <source>
        <dbReference type="Proteomes" id="UP001138997"/>
    </source>
</evidence>